<dbReference type="Pfam" id="PF03544">
    <property type="entry name" value="TonB_C"/>
    <property type="match status" value="1"/>
</dbReference>
<keyword evidence="7" id="KW-0653">Protein transport</keyword>
<evidence type="ECO:0000313" key="12">
    <source>
        <dbReference type="EMBL" id="GHG69681.1"/>
    </source>
</evidence>
<accession>A0ABQ3L0Z8</accession>
<keyword evidence="4" id="KW-1003">Cell membrane</keyword>
<reference evidence="13" key="1">
    <citation type="journal article" date="2019" name="Int. J. Syst. Evol. Microbiol.">
        <title>The Global Catalogue of Microorganisms (GCM) 10K type strain sequencing project: providing services to taxonomists for standard genome sequencing and annotation.</title>
        <authorList>
            <consortium name="The Broad Institute Genomics Platform"/>
            <consortium name="The Broad Institute Genome Sequencing Center for Infectious Disease"/>
            <person name="Wu L."/>
            <person name="Ma J."/>
        </authorList>
    </citation>
    <scope>NUCLEOTIDE SEQUENCE [LARGE SCALE GENOMIC DNA]</scope>
    <source>
        <strain evidence="13">CGMCC 1.7003</strain>
    </source>
</reference>
<keyword evidence="8 10" id="KW-1133">Transmembrane helix</keyword>
<evidence type="ECO:0000313" key="13">
    <source>
        <dbReference type="Proteomes" id="UP000659697"/>
    </source>
</evidence>
<evidence type="ECO:0000256" key="7">
    <source>
        <dbReference type="ARBA" id="ARBA00022927"/>
    </source>
</evidence>
<evidence type="ECO:0000256" key="5">
    <source>
        <dbReference type="ARBA" id="ARBA00022519"/>
    </source>
</evidence>
<dbReference type="InterPro" id="IPR051045">
    <property type="entry name" value="TonB-dependent_transducer"/>
</dbReference>
<comment type="similarity">
    <text evidence="2">Belongs to the TonB family.</text>
</comment>
<evidence type="ECO:0000256" key="2">
    <source>
        <dbReference type="ARBA" id="ARBA00006555"/>
    </source>
</evidence>
<proteinExistence type="inferred from homology"/>
<evidence type="ECO:0000259" key="11">
    <source>
        <dbReference type="PROSITE" id="PS52015"/>
    </source>
</evidence>
<keyword evidence="9 10" id="KW-0472">Membrane</keyword>
<evidence type="ECO:0000256" key="1">
    <source>
        <dbReference type="ARBA" id="ARBA00004383"/>
    </source>
</evidence>
<keyword evidence="6 10" id="KW-0812">Transmembrane</keyword>
<dbReference type="InterPro" id="IPR037682">
    <property type="entry name" value="TonB_C"/>
</dbReference>
<dbReference type="Proteomes" id="UP000659697">
    <property type="component" value="Unassembled WGS sequence"/>
</dbReference>
<evidence type="ECO:0000256" key="6">
    <source>
        <dbReference type="ARBA" id="ARBA00022692"/>
    </source>
</evidence>
<protein>
    <submittedName>
        <fullName evidence="12">Protein TonB</fullName>
    </submittedName>
</protein>
<evidence type="ECO:0000256" key="8">
    <source>
        <dbReference type="ARBA" id="ARBA00022989"/>
    </source>
</evidence>
<organism evidence="12 13">
    <name type="scientific">Alishewanella longhuensis</name>
    <dbReference type="NCBI Taxonomy" id="1091037"/>
    <lineage>
        <taxon>Bacteria</taxon>
        <taxon>Pseudomonadati</taxon>
        <taxon>Pseudomonadota</taxon>
        <taxon>Gammaproteobacteria</taxon>
        <taxon>Alteromonadales</taxon>
        <taxon>Alteromonadaceae</taxon>
        <taxon>Alishewanella</taxon>
    </lineage>
</organism>
<dbReference type="EMBL" id="BNAO01000004">
    <property type="protein sequence ID" value="GHG69681.1"/>
    <property type="molecule type" value="Genomic_DNA"/>
</dbReference>
<evidence type="ECO:0000256" key="10">
    <source>
        <dbReference type="SAM" id="Phobius"/>
    </source>
</evidence>
<evidence type="ECO:0000256" key="4">
    <source>
        <dbReference type="ARBA" id="ARBA00022475"/>
    </source>
</evidence>
<comment type="subcellular location">
    <subcellularLocation>
        <location evidence="1">Cell inner membrane</location>
        <topology evidence="1">Single-pass membrane protein</topology>
        <orientation evidence="1">Periplasmic side</orientation>
    </subcellularLocation>
</comment>
<keyword evidence="3" id="KW-0813">Transport</keyword>
<sequence>MTAIHYVNQPRPIPTLLRLLCSGVLAIVITFALFALMKLLITPATDRLNWVERELPVVELFEPPQETAAEIRKALPPKPELTPPNMKLNHVEPTDTSNQMIVSHFIPNIGVTLDGPALPGSMRSNMATPLVRVEPRFPTEAARQGISGWVLLNFNIDESGSVTDISILAAEPKNIFDREAIRALRRWKYQPQLVEGKPIKQTNLQVQLDFQLQQD</sequence>
<dbReference type="PANTHER" id="PTHR33446">
    <property type="entry name" value="PROTEIN TONB-RELATED"/>
    <property type="match status" value="1"/>
</dbReference>
<feature type="transmembrane region" description="Helical" evidence="10">
    <location>
        <begin position="16"/>
        <end position="37"/>
    </location>
</feature>
<evidence type="ECO:0000256" key="3">
    <source>
        <dbReference type="ARBA" id="ARBA00022448"/>
    </source>
</evidence>
<keyword evidence="5" id="KW-0997">Cell inner membrane</keyword>
<dbReference type="SUPFAM" id="SSF74653">
    <property type="entry name" value="TolA/TonB C-terminal domain"/>
    <property type="match status" value="1"/>
</dbReference>
<dbReference type="NCBIfam" id="TIGR01352">
    <property type="entry name" value="tonB_Cterm"/>
    <property type="match status" value="1"/>
</dbReference>
<dbReference type="Gene3D" id="3.30.1150.10">
    <property type="match status" value="1"/>
</dbReference>
<dbReference type="PROSITE" id="PS52015">
    <property type="entry name" value="TONB_CTD"/>
    <property type="match status" value="1"/>
</dbReference>
<comment type="caution">
    <text evidence="12">The sequence shown here is derived from an EMBL/GenBank/DDBJ whole genome shotgun (WGS) entry which is preliminary data.</text>
</comment>
<evidence type="ECO:0000256" key="9">
    <source>
        <dbReference type="ARBA" id="ARBA00023136"/>
    </source>
</evidence>
<dbReference type="InterPro" id="IPR006260">
    <property type="entry name" value="TonB/TolA_C"/>
</dbReference>
<name>A0ABQ3L0Z8_9ALTE</name>
<dbReference type="PANTHER" id="PTHR33446:SF14">
    <property type="entry name" value="PROTEIN TONB"/>
    <property type="match status" value="1"/>
</dbReference>
<dbReference type="RefSeq" id="WP_189432816.1">
    <property type="nucleotide sequence ID" value="NZ_BNAO01000004.1"/>
</dbReference>
<gene>
    <name evidence="12" type="primary">tonB2</name>
    <name evidence="12" type="ORF">GCM10010919_19780</name>
</gene>
<keyword evidence="13" id="KW-1185">Reference proteome</keyword>
<feature type="domain" description="TonB C-terminal" evidence="11">
    <location>
        <begin position="122"/>
        <end position="215"/>
    </location>
</feature>